<dbReference type="Pfam" id="PF00560">
    <property type="entry name" value="LRR_1"/>
    <property type="match status" value="4"/>
</dbReference>
<dbReference type="PANTHER" id="PTHR48010">
    <property type="entry name" value="OS05G0588300 PROTEIN"/>
    <property type="match status" value="1"/>
</dbReference>
<comment type="caution">
    <text evidence="6">The sequence shown here is derived from an EMBL/GenBank/DDBJ whole genome shotgun (WGS) entry which is preliminary data.</text>
</comment>
<evidence type="ECO:0000256" key="5">
    <source>
        <dbReference type="SAM" id="MobiDB-lite"/>
    </source>
</evidence>
<dbReference type="SUPFAM" id="SSF52058">
    <property type="entry name" value="L domain-like"/>
    <property type="match status" value="1"/>
</dbReference>
<evidence type="ECO:0000313" key="7">
    <source>
        <dbReference type="Proteomes" id="UP001180020"/>
    </source>
</evidence>
<evidence type="ECO:0000256" key="1">
    <source>
        <dbReference type="ARBA" id="ARBA00022614"/>
    </source>
</evidence>
<dbReference type="InterPro" id="IPR050994">
    <property type="entry name" value="At_inactive_RLKs"/>
</dbReference>
<reference evidence="6" key="1">
    <citation type="journal article" date="2023" name="Nat. Commun.">
        <title>Diploid and tetraploid genomes of Acorus and the evolution of monocots.</title>
        <authorList>
            <person name="Ma L."/>
            <person name="Liu K.W."/>
            <person name="Li Z."/>
            <person name="Hsiao Y.Y."/>
            <person name="Qi Y."/>
            <person name="Fu T."/>
            <person name="Tang G.D."/>
            <person name="Zhang D."/>
            <person name="Sun W.H."/>
            <person name="Liu D.K."/>
            <person name="Li Y."/>
            <person name="Chen G.Z."/>
            <person name="Liu X.D."/>
            <person name="Liao X.Y."/>
            <person name="Jiang Y.T."/>
            <person name="Yu X."/>
            <person name="Hao Y."/>
            <person name="Huang J."/>
            <person name="Zhao X.W."/>
            <person name="Ke S."/>
            <person name="Chen Y.Y."/>
            <person name="Wu W.L."/>
            <person name="Hsu J.L."/>
            <person name="Lin Y.F."/>
            <person name="Huang M.D."/>
            <person name="Li C.Y."/>
            <person name="Huang L."/>
            <person name="Wang Z.W."/>
            <person name="Zhao X."/>
            <person name="Zhong W.Y."/>
            <person name="Peng D.H."/>
            <person name="Ahmad S."/>
            <person name="Lan S."/>
            <person name="Zhang J.S."/>
            <person name="Tsai W.C."/>
            <person name="Van de Peer Y."/>
            <person name="Liu Z.J."/>
        </authorList>
    </citation>
    <scope>NUCLEOTIDE SEQUENCE</scope>
    <source>
        <strain evidence="6">CP</strain>
    </source>
</reference>
<dbReference type="Proteomes" id="UP001180020">
    <property type="component" value="Unassembled WGS sequence"/>
</dbReference>
<evidence type="ECO:0000256" key="3">
    <source>
        <dbReference type="ARBA" id="ARBA00022737"/>
    </source>
</evidence>
<dbReference type="PRINTS" id="PR00019">
    <property type="entry name" value="LEURICHRPT"/>
</dbReference>
<evidence type="ECO:0000256" key="4">
    <source>
        <dbReference type="ARBA" id="ARBA00023180"/>
    </source>
</evidence>
<keyword evidence="3" id="KW-0677">Repeat</keyword>
<dbReference type="InterPro" id="IPR001611">
    <property type="entry name" value="Leu-rich_rpt"/>
</dbReference>
<keyword evidence="4" id="KW-0325">Glycoprotein</keyword>
<dbReference type="AlphaFoldDB" id="A0AAV9DY17"/>
<evidence type="ECO:0000313" key="6">
    <source>
        <dbReference type="EMBL" id="KAK1306238.1"/>
    </source>
</evidence>
<dbReference type="Gene3D" id="3.80.10.10">
    <property type="entry name" value="Ribonuclease Inhibitor"/>
    <property type="match status" value="1"/>
</dbReference>
<feature type="compositionally biased region" description="Polar residues" evidence="5">
    <location>
        <begin position="158"/>
        <end position="168"/>
    </location>
</feature>
<name>A0AAV9DY17_ACOCL</name>
<feature type="compositionally biased region" description="Basic and acidic residues" evidence="5">
    <location>
        <begin position="181"/>
        <end position="198"/>
    </location>
</feature>
<dbReference type="FunFam" id="3.80.10.10:FF:000041">
    <property type="entry name" value="LRR receptor-like serine/threonine-protein kinase ERECTA"/>
    <property type="match status" value="1"/>
</dbReference>
<keyword evidence="2" id="KW-0732">Signal</keyword>
<accession>A0AAV9DY17</accession>
<gene>
    <name evidence="6" type="ORF">QJS10_CPA10g00434</name>
</gene>
<feature type="region of interest" description="Disordered" evidence="5">
    <location>
        <begin position="152"/>
        <end position="204"/>
    </location>
</feature>
<reference evidence="6" key="2">
    <citation type="submission" date="2023-06" db="EMBL/GenBank/DDBJ databases">
        <authorList>
            <person name="Ma L."/>
            <person name="Liu K.-W."/>
            <person name="Li Z."/>
            <person name="Hsiao Y.-Y."/>
            <person name="Qi Y."/>
            <person name="Fu T."/>
            <person name="Tang G."/>
            <person name="Zhang D."/>
            <person name="Sun W.-H."/>
            <person name="Liu D.-K."/>
            <person name="Li Y."/>
            <person name="Chen G.-Z."/>
            <person name="Liu X.-D."/>
            <person name="Liao X.-Y."/>
            <person name="Jiang Y.-T."/>
            <person name="Yu X."/>
            <person name="Hao Y."/>
            <person name="Huang J."/>
            <person name="Zhao X.-W."/>
            <person name="Ke S."/>
            <person name="Chen Y.-Y."/>
            <person name="Wu W.-L."/>
            <person name="Hsu J.-L."/>
            <person name="Lin Y.-F."/>
            <person name="Huang M.-D."/>
            <person name="Li C.-Y."/>
            <person name="Huang L."/>
            <person name="Wang Z.-W."/>
            <person name="Zhao X."/>
            <person name="Zhong W.-Y."/>
            <person name="Peng D.-H."/>
            <person name="Ahmad S."/>
            <person name="Lan S."/>
            <person name="Zhang J.-S."/>
            <person name="Tsai W.-C."/>
            <person name="Van De Peer Y."/>
            <person name="Liu Z.-J."/>
        </authorList>
    </citation>
    <scope>NUCLEOTIDE SEQUENCE</scope>
    <source>
        <strain evidence="6">CP</strain>
        <tissue evidence="6">Leaves</tissue>
    </source>
</reference>
<evidence type="ECO:0000256" key="2">
    <source>
        <dbReference type="ARBA" id="ARBA00022729"/>
    </source>
</evidence>
<keyword evidence="7" id="KW-1185">Reference proteome</keyword>
<organism evidence="6 7">
    <name type="scientific">Acorus calamus</name>
    <name type="common">Sweet flag</name>
    <dbReference type="NCBI Taxonomy" id="4465"/>
    <lineage>
        <taxon>Eukaryota</taxon>
        <taxon>Viridiplantae</taxon>
        <taxon>Streptophyta</taxon>
        <taxon>Embryophyta</taxon>
        <taxon>Tracheophyta</taxon>
        <taxon>Spermatophyta</taxon>
        <taxon>Magnoliopsida</taxon>
        <taxon>Liliopsida</taxon>
        <taxon>Acoraceae</taxon>
        <taxon>Acorus</taxon>
    </lineage>
</organism>
<sequence>MPSWFWDQLSSNLSLLNISFDRIRGELPNPLKVPAFADVSMKSNLFEGPLPNLSNGVELLDLSGNRFSGSIPPNIGKVSPYLIFLSLSGNSLSGLIPSSSIGEMQSLQVLDLSNNNLIGPIPTNLYNCSFLKALDLGHNNLNGPIPSSIGSLEPASDASLTAQQNSPKPSLARFETGNNRPRIEHLIGRNSDLGRGEAKAGCAY</sequence>
<proteinExistence type="predicted"/>
<dbReference type="InterPro" id="IPR032675">
    <property type="entry name" value="LRR_dom_sf"/>
</dbReference>
<keyword evidence="1" id="KW-0433">Leucine-rich repeat</keyword>
<dbReference type="PANTHER" id="PTHR48010:SF58">
    <property type="entry name" value="RECEPTOR PROTEIN KINASE-LIKE PROTEIN ZAR1"/>
    <property type="match status" value="1"/>
</dbReference>
<dbReference type="EMBL" id="JAUJYO010000010">
    <property type="protein sequence ID" value="KAK1306238.1"/>
    <property type="molecule type" value="Genomic_DNA"/>
</dbReference>
<protein>
    <submittedName>
        <fullName evidence="6">Uncharacterized protein</fullName>
    </submittedName>
</protein>